<dbReference type="CDD" id="cd00009">
    <property type="entry name" value="AAA"/>
    <property type="match status" value="1"/>
</dbReference>
<dbReference type="Pfam" id="PF10431">
    <property type="entry name" value="ClpB_D2-small"/>
    <property type="match status" value="1"/>
</dbReference>
<dbReference type="PANTHER" id="PTHR11638">
    <property type="entry name" value="ATP-DEPENDENT CLP PROTEASE"/>
    <property type="match status" value="1"/>
</dbReference>
<sequence>MKYLSLPVHLLKFWYPEALVVLIRTWRNIILYLEEDLAVGLMFRLLFVPLFHDSSIVGRGLSFLFRSCRILIGLFAFLAATLLVITLAGYWFLLPGLIFYATGVYGLILKGFFFAGIVLFVNHIFSHPHKKVWQIKSAEEVWQCSYVGKNDLGFDKLLKTERVFNLLAYLELSPVGLSGFAGDVSQSEVLQKVWEIGKKFRVPYLYHEHFFVALLSLTPGVESGLLKLGVSSEDFYDALDFLQRRADMWRVVWVFDEDFRTRHLKGVNRGWLGVPTPNLDLVGEDLTKRASKERVPDFIGRQEVVSRIINILSLEAGRNVLLVGEPGSGRGALVGYLAKLIISGDAPAALSTKRLVRLNETKLLSGITAQGELAERIKNIFEDVKNSGNIIVYMDEIQNFGVGEVDSKYNLYSLMESFLESSDFQFVAVTDAASYTKILEKDKSFARIFTRVVLPPATVSETADILKTHAILGERYKKIRTSVPAILEIAKLSAEYIKTQVLPDAALKVFEECLVSADQGWVRKSVVEKVVQARTSVPVGEAGAEIKHDLLNLEETIHGRMVNQVEAVTAVAGVLRRAAAELRDKNRPIGSFLFVGPTGVGKTELAKTLVDVYFQGKGNFARFDMSEYQSSESVNRLIGGSGEEGILTETVRQHPYSLILLDEFEKADPKILTLFLQVLDDGRLTSGSGKTVDFTNTIVIATSNAASLTIAHGLEAGKRMDQLKKEVGDELLAIFKPELINRFDEVVLFKPLTPQDLQKIVNLKLTELQNQLKEQGYLVEFDGGVAQKLAERGFDPVLGARPLRRLIQDTLEARLSVMILEGKLHKGGKVIFDFDFKER</sequence>
<evidence type="ECO:0000259" key="6">
    <source>
        <dbReference type="SMART" id="SM01086"/>
    </source>
</evidence>
<accession>A0A1F5K798</accession>
<dbReference type="Pfam" id="PF00004">
    <property type="entry name" value="AAA"/>
    <property type="match status" value="1"/>
</dbReference>
<dbReference type="Pfam" id="PF07724">
    <property type="entry name" value="AAA_2"/>
    <property type="match status" value="1"/>
</dbReference>
<dbReference type="CDD" id="cd19499">
    <property type="entry name" value="RecA-like_ClpB_Hsp104-like"/>
    <property type="match status" value="1"/>
</dbReference>
<dbReference type="InterPro" id="IPR019489">
    <property type="entry name" value="Clp_ATPase_C"/>
</dbReference>
<keyword evidence="1" id="KW-0547">Nucleotide-binding</keyword>
<feature type="domain" description="AAA+ ATPase" evidence="5">
    <location>
        <begin position="588"/>
        <end position="753"/>
    </location>
</feature>
<dbReference type="InterPro" id="IPR003959">
    <property type="entry name" value="ATPase_AAA_core"/>
</dbReference>
<evidence type="ECO:0000313" key="7">
    <source>
        <dbReference type="EMBL" id="OGE36668.1"/>
    </source>
</evidence>
<protein>
    <recommendedName>
        <fullName evidence="9">Clp R domain-containing protein</fullName>
    </recommendedName>
</protein>
<comment type="caution">
    <text evidence="7">The sequence shown here is derived from an EMBL/GenBank/DDBJ whole genome shotgun (WGS) entry which is preliminary data.</text>
</comment>
<dbReference type="STRING" id="1797780.A3E45_02760"/>
<dbReference type="Gene3D" id="1.10.8.60">
    <property type="match status" value="2"/>
</dbReference>
<keyword evidence="4" id="KW-0472">Membrane</keyword>
<evidence type="ECO:0008006" key="9">
    <source>
        <dbReference type="Google" id="ProtNLM"/>
    </source>
</evidence>
<dbReference type="Gene3D" id="3.40.50.300">
    <property type="entry name" value="P-loop containing nucleotide triphosphate hydrolases"/>
    <property type="match status" value="2"/>
</dbReference>
<reference evidence="7 8" key="1">
    <citation type="journal article" date="2016" name="Nat. Commun.">
        <title>Thousands of microbial genomes shed light on interconnected biogeochemical processes in an aquifer system.</title>
        <authorList>
            <person name="Anantharaman K."/>
            <person name="Brown C.T."/>
            <person name="Hug L.A."/>
            <person name="Sharon I."/>
            <person name="Castelle C.J."/>
            <person name="Probst A.J."/>
            <person name="Thomas B.C."/>
            <person name="Singh A."/>
            <person name="Wilkins M.J."/>
            <person name="Karaoz U."/>
            <person name="Brodie E.L."/>
            <person name="Williams K.H."/>
            <person name="Hubbard S.S."/>
            <person name="Banfield J.F."/>
        </authorList>
    </citation>
    <scope>NUCLEOTIDE SEQUENCE [LARGE SCALE GENOMIC DNA]</scope>
</reference>
<dbReference type="InterPro" id="IPR050130">
    <property type="entry name" value="ClpA_ClpB"/>
</dbReference>
<dbReference type="PRINTS" id="PR00300">
    <property type="entry name" value="CLPPROTEASEA"/>
</dbReference>
<dbReference type="AlphaFoldDB" id="A0A1F5K798"/>
<evidence type="ECO:0000256" key="2">
    <source>
        <dbReference type="ARBA" id="ARBA00022840"/>
    </source>
</evidence>
<dbReference type="InterPro" id="IPR001270">
    <property type="entry name" value="ClpA/B"/>
</dbReference>
<organism evidence="7 8">
    <name type="scientific">Candidatus Daviesbacteria bacterium RIFCSPHIGHO2_12_FULL_43_11</name>
    <dbReference type="NCBI Taxonomy" id="1797780"/>
    <lineage>
        <taxon>Bacteria</taxon>
        <taxon>Candidatus Daviesiibacteriota</taxon>
    </lineage>
</organism>
<feature type="domain" description="AAA+ ATPase" evidence="5">
    <location>
        <begin position="316"/>
        <end position="458"/>
    </location>
</feature>
<evidence type="ECO:0000256" key="4">
    <source>
        <dbReference type="SAM" id="Phobius"/>
    </source>
</evidence>
<evidence type="ECO:0000256" key="1">
    <source>
        <dbReference type="ARBA" id="ARBA00022741"/>
    </source>
</evidence>
<feature type="transmembrane region" description="Helical" evidence="4">
    <location>
        <begin position="70"/>
        <end position="92"/>
    </location>
</feature>
<dbReference type="SMART" id="SM01086">
    <property type="entry name" value="ClpB_D2-small"/>
    <property type="match status" value="1"/>
</dbReference>
<dbReference type="InterPro" id="IPR027417">
    <property type="entry name" value="P-loop_NTPase"/>
</dbReference>
<dbReference type="SUPFAM" id="SSF52540">
    <property type="entry name" value="P-loop containing nucleoside triphosphate hydrolases"/>
    <property type="match status" value="2"/>
</dbReference>
<gene>
    <name evidence="7" type="ORF">A3E45_02760</name>
</gene>
<feature type="transmembrane region" description="Helical" evidence="4">
    <location>
        <begin position="98"/>
        <end position="121"/>
    </location>
</feature>
<evidence type="ECO:0000259" key="5">
    <source>
        <dbReference type="SMART" id="SM00382"/>
    </source>
</evidence>
<keyword evidence="3" id="KW-0143">Chaperone</keyword>
<keyword evidence="4" id="KW-1133">Transmembrane helix</keyword>
<dbReference type="PANTHER" id="PTHR11638:SF18">
    <property type="entry name" value="HEAT SHOCK PROTEIN 104"/>
    <property type="match status" value="1"/>
</dbReference>
<dbReference type="EMBL" id="MFDH01000010">
    <property type="protein sequence ID" value="OGE36668.1"/>
    <property type="molecule type" value="Genomic_DNA"/>
</dbReference>
<feature type="domain" description="Clp ATPase C-terminal" evidence="6">
    <location>
        <begin position="752"/>
        <end position="836"/>
    </location>
</feature>
<dbReference type="GO" id="GO:0005524">
    <property type="term" value="F:ATP binding"/>
    <property type="evidence" value="ECO:0007669"/>
    <property type="project" value="UniProtKB-KW"/>
</dbReference>
<dbReference type="InterPro" id="IPR003593">
    <property type="entry name" value="AAA+_ATPase"/>
</dbReference>
<evidence type="ECO:0000313" key="8">
    <source>
        <dbReference type="Proteomes" id="UP000176405"/>
    </source>
</evidence>
<dbReference type="SMART" id="SM00382">
    <property type="entry name" value="AAA"/>
    <property type="match status" value="2"/>
</dbReference>
<keyword evidence="4" id="KW-0812">Transmembrane</keyword>
<keyword evidence="2" id="KW-0067">ATP-binding</keyword>
<dbReference type="GO" id="GO:0016887">
    <property type="term" value="F:ATP hydrolysis activity"/>
    <property type="evidence" value="ECO:0007669"/>
    <property type="project" value="InterPro"/>
</dbReference>
<name>A0A1F5K798_9BACT</name>
<dbReference type="GO" id="GO:0034605">
    <property type="term" value="P:cellular response to heat"/>
    <property type="evidence" value="ECO:0007669"/>
    <property type="project" value="TreeGrafter"/>
</dbReference>
<proteinExistence type="predicted"/>
<dbReference type="GO" id="GO:0005737">
    <property type="term" value="C:cytoplasm"/>
    <property type="evidence" value="ECO:0007669"/>
    <property type="project" value="TreeGrafter"/>
</dbReference>
<dbReference type="Proteomes" id="UP000176405">
    <property type="component" value="Unassembled WGS sequence"/>
</dbReference>
<evidence type="ECO:0000256" key="3">
    <source>
        <dbReference type="ARBA" id="ARBA00023186"/>
    </source>
</evidence>